<proteinExistence type="inferred from homology"/>
<dbReference type="GO" id="GO:0047617">
    <property type="term" value="F:fatty acyl-CoA hydrolase activity"/>
    <property type="evidence" value="ECO:0007669"/>
    <property type="project" value="TreeGrafter"/>
</dbReference>
<dbReference type="eggNOG" id="COG0824">
    <property type="taxonomic scope" value="Bacteria"/>
</dbReference>
<protein>
    <submittedName>
        <fullName evidence="4">Putative thioesterase</fullName>
    </submittedName>
</protein>
<evidence type="ECO:0000256" key="1">
    <source>
        <dbReference type="ARBA" id="ARBA00005953"/>
    </source>
</evidence>
<sequence>MTAKHSISFTVRDSEIDDMGHVNNVVYLKWVQDVAISHWYSVAEPDDLENYKWVVRRHELDYLKAAMPNDIITATTWIESLEGVSSIRMVEIKRGDTILAKAKTTWIMLDAKTGRPARVTQKMQDSFLI</sequence>
<dbReference type="PANTHER" id="PTHR31793:SF27">
    <property type="entry name" value="NOVEL THIOESTERASE SUPERFAMILY DOMAIN AND SAPOSIN A-TYPE DOMAIN CONTAINING PROTEIN (0610012H03RIK)"/>
    <property type="match status" value="1"/>
</dbReference>
<dbReference type="HOGENOM" id="CLU_101141_4_1_10"/>
<dbReference type="EMBL" id="CP003156">
    <property type="protein sequence ID" value="AEV31570.1"/>
    <property type="molecule type" value="Genomic_DNA"/>
</dbReference>
<dbReference type="SUPFAM" id="SSF54637">
    <property type="entry name" value="Thioesterase/thiol ester dehydrase-isomerase"/>
    <property type="match status" value="1"/>
</dbReference>
<dbReference type="InterPro" id="IPR050563">
    <property type="entry name" value="4-hydroxybenzoyl-CoA_TE"/>
</dbReference>
<gene>
    <name evidence="4" type="ordered locus">Oweho_0554</name>
</gene>
<dbReference type="OrthoDB" id="9801517at2"/>
<dbReference type="Gene3D" id="3.10.129.10">
    <property type="entry name" value="Hotdog Thioesterase"/>
    <property type="match status" value="1"/>
</dbReference>
<evidence type="ECO:0000313" key="4">
    <source>
        <dbReference type="EMBL" id="AEV31570.1"/>
    </source>
</evidence>
<keyword evidence="5" id="KW-1185">Reference proteome</keyword>
<organism evidence="4 5">
    <name type="scientific">Owenweeksia hongkongensis (strain DSM 17368 / CIP 108786 / JCM 12287 / NRRL B-23963 / UST20020801)</name>
    <dbReference type="NCBI Taxonomy" id="926562"/>
    <lineage>
        <taxon>Bacteria</taxon>
        <taxon>Pseudomonadati</taxon>
        <taxon>Bacteroidota</taxon>
        <taxon>Flavobacteriia</taxon>
        <taxon>Flavobacteriales</taxon>
        <taxon>Owenweeksiaceae</taxon>
        <taxon>Owenweeksia</taxon>
    </lineage>
</organism>
<dbReference type="InterPro" id="IPR029069">
    <property type="entry name" value="HotDog_dom_sf"/>
</dbReference>
<dbReference type="AlphaFoldDB" id="G8R0B0"/>
<dbReference type="Proteomes" id="UP000005631">
    <property type="component" value="Chromosome"/>
</dbReference>
<accession>G8R0B0</accession>
<evidence type="ECO:0000313" key="5">
    <source>
        <dbReference type="Proteomes" id="UP000005631"/>
    </source>
</evidence>
<dbReference type="RefSeq" id="WP_014200931.1">
    <property type="nucleotide sequence ID" value="NC_016599.1"/>
</dbReference>
<name>G8R0B0_OWEHD</name>
<dbReference type="Pfam" id="PF01643">
    <property type="entry name" value="Acyl-ACP_TE"/>
    <property type="match status" value="1"/>
</dbReference>
<dbReference type="STRING" id="926562.Oweho_0554"/>
<dbReference type="InterPro" id="IPR002864">
    <property type="entry name" value="Acyl-ACP_thioesterase_NHD"/>
</dbReference>
<dbReference type="KEGG" id="oho:Oweho_0554"/>
<dbReference type="CDD" id="cd00586">
    <property type="entry name" value="4HBT"/>
    <property type="match status" value="1"/>
</dbReference>
<keyword evidence="2" id="KW-0378">Hydrolase</keyword>
<evidence type="ECO:0000259" key="3">
    <source>
        <dbReference type="Pfam" id="PF01643"/>
    </source>
</evidence>
<feature type="domain" description="Acyl-ACP thioesterase N-terminal hotdog" evidence="3">
    <location>
        <begin position="4"/>
        <end position="124"/>
    </location>
</feature>
<dbReference type="GO" id="GO:0006633">
    <property type="term" value="P:fatty acid biosynthetic process"/>
    <property type="evidence" value="ECO:0007669"/>
    <property type="project" value="InterPro"/>
</dbReference>
<comment type="similarity">
    <text evidence="1">Belongs to the 4-hydroxybenzoyl-CoA thioesterase family.</text>
</comment>
<evidence type="ECO:0000256" key="2">
    <source>
        <dbReference type="ARBA" id="ARBA00022801"/>
    </source>
</evidence>
<reference evidence="4 5" key="1">
    <citation type="journal article" date="2012" name="Stand. Genomic Sci.">
        <title>Genome sequence of the orange-pigmented seawater bacterium Owenweeksia hongkongensis type strain (UST20020801(T)).</title>
        <authorList>
            <person name="Riedel T."/>
            <person name="Held B."/>
            <person name="Nolan M."/>
            <person name="Lucas S."/>
            <person name="Lapidus A."/>
            <person name="Tice H."/>
            <person name="Del Rio T.G."/>
            <person name="Cheng J.F."/>
            <person name="Han C."/>
            <person name="Tapia R."/>
            <person name="Goodwin L.A."/>
            <person name="Pitluck S."/>
            <person name="Liolios K."/>
            <person name="Mavromatis K."/>
            <person name="Pagani I."/>
            <person name="Ivanova N."/>
            <person name="Mikhailova N."/>
            <person name="Pati A."/>
            <person name="Chen A."/>
            <person name="Palaniappan K."/>
            <person name="Rohde M."/>
            <person name="Tindall B.J."/>
            <person name="Detter J.C."/>
            <person name="Goker M."/>
            <person name="Woyke T."/>
            <person name="Bristow J."/>
            <person name="Eisen J.A."/>
            <person name="Markowitz V."/>
            <person name="Hugenholtz P."/>
            <person name="Klenk H.P."/>
            <person name="Kyrpides N.C."/>
        </authorList>
    </citation>
    <scope>NUCLEOTIDE SEQUENCE</scope>
    <source>
        <strain evidence="5">DSM 17368 / JCM 12287 / NRRL B-23963</strain>
    </source>
</reference>
<dbReference type="PANTHER" id="PTHR31793">
    <property type="entry name" value="4-HYDROXYBENZOYL-COA THIOESTERASE FAMILY MEMBER"/>
    <property type="match status" value="1"/>
</dbReference>